<dbReference type="Gene3D" id="3.50.30.50">
    <property type="entry name" value="Putative cyclase"/>
    <property type="match status" value="1"/>
</dbReference>
<accession>A0AAW0GHN8</accession>
<dbReference type="PANTHER" id="PTHR31118">
    <property type="entry name" value="CYCLASE-LIKE PROTEIN 2"/>
    <property type="match status" value="1"/>
</dbReference>
<comment type="caution">
    <text evidence="2">The sequence shown here is derived from an EMBL/GenBank/DDBJ whole genome shotgun (WGS) entry which is preliminary data.</text>
</comment>
<dbReference type="Pfam" id="PF04199">
    <property type="entry name" value="Cyclase"/>
    <property type="match status" value="1"/>
</dbReference>
<evidence type="ECO:0000313" key="2">
    <source>
        <dbReference type="EMBL" id="KAK7691307.1"/>
    </source>
</evidence>
<evidence type="ECO:0000313" key="3">
    <source>
        <dbReference type="Proteomes" id="UP001385951"/>
    </source>
</evidence>
<dbReference type="PANTHER" id="PTHR31118:SF12">
    <property type="entry name" value="CYCLASE-LIKE PROTEIN 2"/>
    <property type="match status" value="1"/>
</dbReference>
<dbReference type="GO" id="GO:0019441">
    <property type="term" value="P:L-tryptophan catabolic process to kynurenine"/>
    <property type="evidence" value="ECO:0007669"/>
    <property type="project" value="InterPro"/>
</dbReference>
<protein>
    <recommendedName>
        <fullName evidence="4">Cyclase</fullName>
    </recommendedName>
</protein>
<organism evidence="2 3">
    <name type="scientific">Cerrena zonata</name>
    <dbReference type="NCBI Taxonomy" id="2478898"/>
    <lineage>
        <taxon>Eukaryota</taxon>
        <taxon>Fungi</taxon>
        <taxon>Dikarya</taxon>
        <taxon>Basidiomycota</taxon>
        <taxon>Agaricomycotina</taxon>
        <taxon>Agaricomycetes</taxon>
        <taxon>Polyporales</taxon>
        <taxon>Cerrenaceae</taxon>
        <taxon>Cerrena</taxon>
    </lineage>
</organism>
<dbReference type="SUPFAM" id="SSF102198">
    <property type="entry name" value="Putative cyclase"/>
    <property type="match status" value="1"/>
</dbReference>
<dbReference type="AlphaFoldDB" id="A0AAW0GHN8"/>
<evidence type="ECO:0008006" key="4">
    <source>
        <dbReference type="Google" id="ProtNLM"/>
    </source>
</evidence>
<reference evidence="2 3" key="1">
    <citation type="submission" date="2022-09" db="EMBL/GenBank/DDBJ databases">
        <authorList>
            <person name="Palmer J.M."/>
        </authorList>
    </citation>
    <scope>NUCLEOTIDE SEQUENCE [LARGE SCALE GENOMIC DNA]</scope>
    <source>
        <strain evidence="2 3">DSM 7382</strain>
    </source>
</reference>
<sequence length="230" mass="25019">MSNPKMKIIDLTHPLVPSNVFSCPGHPAYTADRTMNLAKGDLANVHTLTIGTHTGTHIDAPYHFFENGIKVDELDLSLLTAAPAILVDVRSKRAHEVITWEDLAPYVGRMKSGVAVLLCTGWSKYWGQSNYTDHPYLDGEASKKMVDLGVKVVGIDAMSPDEVDPKKGACIDVHNVVLGNGGVIVENLNRLEEIIESGIQLEDLVVSLLPLRLTSLDGSPVRAVAWESSR</sequence>
<dbReference type="GO" id="GO:0004061">
    <property type="term" value="F:arylformamidase activity"/>
    <property type="evidence" value="ECO:0007669"/>
    <property type="project" value="InterPro"/>
</dbReference>
<comment type="similarity">
    <text evidence="1">Belongs to the Cyclase 1 superfamily.</text>
</comment>
<evidence type="ECO:0000256" key="1">
    <source>
        <dbReference type="ARBA" id="ARBA00007865"/>
    </source>
</evidence>
<name>A0AAW0GHN8_9APHY</name>
<dbReference type="EMBL" id="JASBNA010000005">
    <property type="protein sequence ID" value="KAK7691307.1"/>
    <property type="molecule type" value="Genomic_DNA"/>
</dbReference>
<gene>
    <name evidence="2" type="ORF">QCA50_004701</name>
</gene>
<dbReference type="Proteomes" id="UP001385951">
    <property type="component" value="Unassembled WGS sequence"/>
</dbReference>
<dbReference type="InterPro" id="IPR007325">
    <property type="entry name" value="KFase/CYL"/>
</dbReference>
<proteinExistence type="inferred from homology"/>
<keyword evidence="3" id="KW-1185">Reference proteome</keyword>
<dbReference type="InterPro" id="IPR037175">
    <property type="entry name" value="KFase_sf"/>
</dbReference>